<dbReference type="Proteomes" id="UP000002009">
    <property type="component" value="Chromosome 10"/>
</dbReference>
<dbReference type="PRINTS" id="PR00448">
    <property type="entry name" value="NSFATTACHMNT"/>
</dbReference>
<dbReference type="PANTHER" id="PTHR13768">
    <property type="entry name" value="SOLUBLE NSF ATTACHMENT PROTEIN SNAP"/>
    <property type="match status" value="1"/>
</dbReference>
<dbReference type="OMA" id="WSVKEYL"/>
<dbReference type="PROSITE" id="PS50005">
    <property type="entry name" value="TPR"/>
    <property type="match status" value="1"/>
</dbReference>
<dbReference type="GO" id="GO:0019905">
    <property type="term" value="F:syntaxin binding"/>
    <property type="evidence" value="ECO:0007669"/>
    <property type="project" value="TreeGrafter"/>
</dbReference>
<dbReference type="eggNOG" id="KOG1586">
    <property type="taxonomic scope" value="Eukaryota"/>
</dbReference>
<evidence type="ECO:0000256" key="7">
    <source>
        <dbReference type="PROSITE-ProRule" id="PRU00339"/>
    </source>
</evidence>
<dbReference type="EMBL" id="CP001576">
    <property type="protein sequence ID" value="ACO69935.1"/>
    <property type="molecule type" value="Genomic_DNA"/>
</dbReference>
<dbReference type="GO" id="GO:0006886">
    <property type="term" value="P:intracellular protein transport"/>
    <property type="evidence" value="ECO:0007669"/>
    <property type="project" value="UniProtKB-UniRule"/>
</dbReference>
<proteinExistence type="inferred from homology"/>
<dbReference type="Pfam" id="PF14938">
    <property type="entry name" value="SNAP"/>
    <property type="match status" value="1"/>
</dbReference>
<dbReference type="CDD" id="cd15832">
    <property type="entry name" value="SNAP"/>
    <property type="match status" value="1"/>
</dbReference>
<dbReference type="GO" id="GO:0031201">
    <property type="term" value="C:SNARE complex"/>
    <property type="evidence" value="ECO:0007669"/>
    <property type="project" value="TreeGrafter"/>
</dbReference>
<dbReference type="InterPro" id="IPR019734">
    <property type="entry name" value="TPR_rpt"/>
</dbReference>
<evidence type="ECO:0000313" key="10">
    <source>
        <dbReference type="Proteomes" id="UP000002009"/>
    </source>
</evidence>
<evidence type="ECO:0000256" key="2">
    <source>
        <dbReference type="ARBA" id="ARBA00010050"/>
    </source>
</evidence>
<evidence type="ECO:0008006" key="11">
    <source>
        <dbReference type="Google" id="ProtNLM"/>
    </source>
</evidence>
<dbReference type="GO" id="GO:0035494">
    <property type="term" value="P:SNARE complex disassembly"/>
    <property type="evidence" value="ECO:0007669"/>
    <property type="project" value="TreeGrafter"/>
</dbReference>
<evidence type="ECO:0000256" key="4">
    <source>
        <dbReference type="ARBA" id="ARBA00022892"/>
    </source>
</evidence>
<name>C1FI55_MICCC</name>
<dbReference type="InterPro" id="IPR000744">
    <property type="entry name" value="NSF_attach"/>
</dbReference>
<evidence type="ECO:0000256" key="5">
    <source>
        <dbReference type="ARBA" id="ARBA00022927"/>
    </source>
</evidence>
<evidence type="ECO:0000313" key="9">
    <source>
        <dbReference type="EMBL" id="ACO69935.1"/>
    </source>
</evidence>
<dbReference type="FunFam" id="1.25.40.10:FF:000049">
    <property type="entry name" value="Alpha-soluble NSF attachment protein-like"/>
    <property type="match status" value="1"/>
</dbReference>
<keyword evidence="3 8" id="KW-0813">Transport</keyword>
<organism evidence="9 10">
    <name type="scientific">Micromonas commoda (strain RCC299 / NOUM17 / CCMP2709)</name>
    <name type="common">Picoplanktonic green alga</name>
    <dbReference type="NCBI Taxonomy" id="296587"/>
    <lineage>
        <taxon>Eukaryota</taxon>
        <taxon>Viridiplantae</taxon>
        <taxon>Chlorophyta</taxon>
        <taxon>Mamiellophyceae</taxon>
        <taxon>Mamiellales</taxon>
        <taxon>Mamiellaceae</taxon>
        <taxon>Micromonas</taxon>
    </lineage>
</organism>
<keyword evidence="10" id="KW-1185">Reference proteome</keyword>
<keyword evidence="7" id="KW-0802">TPR repeat</keyword>
<dbReference type="GO" id="GO:0005774">
    <property type="term" value="C:vacuolar membrane"/>
    <property type="evidence" value="ECO:0007669"/>
    <property type="project" value="TreeGrafter"/>
</dbReference>
<dbReference type="GeneID" id="8246954"/>
<dbReference type="RefSeq" id="XP_002508677.1">
    <property type="nucleotide sequence ID" value="XM_002508631.1"/>
</dbReference>
<dbReference type="PANTHER" id="PTHR13768:SF8">
    <property type="entry name" value="ALPHA-SOLUBLE NSF ATTACHMENT PROTEIN"/>
    <property type="match status" value="1"/>
</dbReference>
<comment type="subcellular location">
    <subcellularLocation>
        <location evidence="1 8">Membrane</location>
        <topology evidence="1 8">Peripheral membrane protein</topology>
    </subcellularLocation>
</comment>
<dbReference type="Gene3D" id="1.25.40.10">
    <property type="entry name" value="Tetratricopeptide repeat domain"/>
    <property type="match status" value="1"/>
</dbReference>
<accession>C1FI55</accession>
<sequence>MDYAGKANELMDKARKKLATSSFMSMFSSTSKYEEAAELLEKACNNYKLAKMWREAADGFALLADCHDKSDSKHDAAVAHVEAANALKKIDVDAAVASLRVAVGMFQDMGRLSISAKHLKDIGETYEKAENFEAALEAYAQAADIYAGEESSATANTCKLKVAEIAALVERYPLAVERYEEVAKASMDNNLLRFSVKGYLLCAGIVRLCYQEPHGVKNAMERYEDVDPSFAGSREHKLLGDLSDAAEAGDADAFTAALAEYDSMSRLDPWKTKMLLRAKKNLAKAVEEEEDDLT</sequence>
<gene>
    <name evidence="9" type="ORF">MICPUN_95210</name>
</gene>
<reference evidence="9 10" key="1">
    <citation type="journal article" date="2009" name="Science">
        <title>Green evolution and dynamic adaptations revealed by genomes of the marine picoeukaryotes Micromonas.</title>
        <authorList>
            <person name="Worden A.Z."/>
            <person name="Lee J.H."/>
            <person name="Mock T."/>
            <person name="Rouze P."/>
            <person name="Simmons M.P."/>
            <person name="Aerts A.L."/>
            <person name="Allen A.E."/>
            <person name="Cuvelier M.L."/>
            <person name="Derelle E."/>
            <person name="Everett M.V."/>
            <person name="Foulon E."/>
            <person name="Grimwood J."/>
            <person name="Gundlach H."/>
            <person name="Henrissat B."/>
            <person name="Napoli C."/>
            <person name="McDonald S.M."/>
            <person name="Parker M.S."/>
            <person name="Rombauts S."/>
            <person name="Salamov A."/>
            <person name="Von Dassow P."/>
            <person name="Badger J.H."/>
            <person name="Coutinho P.M."/>
            <person name="Demir E."/>
            <person name="Dubchak I."/>
            <person name="Gentemann C."/>
            <person name="Eikrem W."/>
            <person name="Gready J.E."/>
            <person name="John U."/>
            <person name="Lanier W."/>
            <person name="Lindquist E.A."/>
            <person name="Lucas S."/>
            <person name="Mayer K.F."/>
            <person name="Moreau H."/>
            <person name="Not F."/>
            <person name="Otillar R."/>
            <person name="Panaud O."/>
            <person name="Pangilinan J."/>
            <person name="Paulsen I."/>
            <person name="Piegu B."/>
            <person name="Poliakov A."/>
            <person name="Robbens S."/>
            <person name="Schmutz J."/>
            <person name="Toulza E."/>
            <person name="Wyss T."/>
            <person name="Zelensky A."/>
            <person name="Zhou K."/>
            <person name="Armbrust E.V."/>
            <person name="Bhattacharya D."/>
            <person name="Goodenough U.W."/>
            <person name="Van de Peer Y."/>
            <person name="Grigoriev I.V."/>
        </authorList>
    </citation>
    <scope>NUCLEOTIDE SEQUENCE [LARGE SCALE GENOMIC DNA]</scope>
    <source>
        <strain evidence="10">RCC299 / NOUM17</strain>
    </source>
</reference>
<dbReference type="AlphaFoldDB" id="C1FI55"/>
<evidence type="ECO:0000256" key="6">
    <source>
        <dbReference type="ARBA" id="ARBA00023136"/>
    </source>
</evidence>
<dbReference type="InterPro" id="IPR011990">
    <property type="entry name" value="TPR-like_helical_dom_sf"/>
</dbReference>
<dbReference type="FunCoup" id="C1FI55">
    <property type="interactions" value="1951"/>
</dbReference>
<feature type="repeat" description="TPR" evidence="7">
    <location>
        <begin position="116"/>
        <end position="149"/>
    </location>
</feature>
<evidence type="ECO:0000256" key="1">
    <source>
        <dbReference type="ARBA" id="ARBA00004170"/>
    </source>
</evidence>
<comment type="similarity">
    <text evidence="2 8">Belongs to the SNAP family.</text>
</comment>
<keyword evidence="5 8" id="KW-0653">Protein transport</keyword>
<dbReference type="InParanoid" id="C1FI55"/>
<protein>
    <recommendedName>
        <fullName evidence="11">Alpha-soluble NSF attachment protein</fullName>
    </recommendedName>
</protein>
<comment type="function">
    <text evidence="8">Required for vesicular transport between the endoplasmic reticulum and the Golgi apparatus.</text>
</comment>
<keyword evidence="6 8" id="KW-0472">Membrane</keyword>
<dbReference type="KEGG" id="mis:MICPUN_95210"/>
<evidence type="ECO:0000256" key="8">
    <source>
        <dbReference type="RuleBase" id="RU367013"/>
    </source>
</evidence>
<evidence type="ECO:0000256" key="3">
    <source>
        <dbReference type="ARBA" id="ARBA00022448"/>
    </source>
</evidence>
<dbReference type="OrthoDB" id="9984275at2759"/>
<dbReference type="GO" id="GO:0005483">
    <property type="term" value="F:soluble NSF attachment protein activity"/>
    <property type="evidence" value="ECO:0007669"/>
    <property type="project" value="UniProtKB-ARBA"/>
</dbReference>
<dbReference type="SUPFAM" id="SSF48452">
    <property type="entry name" value="TPR-like"/>
    <property type="match status" value="1"/>
</dbReference>
<dbReference type="STRING" id="296587.C1FI55"/>
<keyword evidence="4 8" id="KW-0931">ER-Golgi transport</keyword>